<dbReference type="RefSeq" id="WP_183602865.1">
    <property type="nucleotide sequence ID" value="NZ_JACHXK010000014.1"/>
</dbReference>
<name>A0A7W5FQ80_9BACL</name>
<keyword evidence="2" id="KW-1185">Reference proteome</keyword>
<dbReference type="EMBL" id="JACHXK010000014">
    <property type="protein sequence ID" value="MBB3112754.1"/>
    <property type="molecule type" value="Genomic_DNA"/>
</dbReference>
<protein>
    <submittedName>
        <fullName evidence="1">Uncharacterized protein</fullName>
    </submittedName>
</protein>
<dbReference type="Proteomes" id="UP000570361">
    <property type="component" value="Unassembled WGS sequence"/>
</dbReference>
<organism evidence="1 2">
    <name type="scientific">Paenibacillus phyllosphaerae</name>
    <dbReference type="NCBI Taxonomy" id="274593"/>
    <lineage>
        <taxon>Bacteria</taxon>
        <taxon>Bacillati</taxon>
        <taxon>Bacillota</taxon>
        <taxon>Bacilli</taxon>
        <taxon>Bacillales</taxon>
        <taxon>Paenibacillaceae</taxon>
        <taxon>Paenibacillus</taxon>
    </lineage>
</organism>
<evidence type="ECO:0000313" key="2">
    <source>
        <dbReference type="Proteomes" id="UP000570361"/>
    </source>
</evidence>
<evidence type="ECO:0000313" key="1">
    <source>
        <dbReference type="EMBL" id="MBB3112754.1"/>
    </source>
</evidence>
<gene>
    <name evidence="1" type="ORF">FHS18_004856</name>
</gene>
<dbReference type="AlphaFoldDB" id="A0A7W5FQ80"/>
<proteinExistence type="predicted"/>
<comment type="caution">
    <text evidence="1">The sequence shown here is derived from an EMBL/GenBank/DDBJ whole genome shotgun (WGS) entry which is preliminary data.</text>
</comment>
<accession>A0A7W5FQ80</accession>
<sequence length="173" mass="20515">MRVSVFLEQKSYKISEWEDAPPLVRSLMERAVITVQPGHNRNHAVIQLHYGQSGSIRFLVRDLHQERSPLLQPMEESVIKDYDQEGFDYWDRIPPFGVVELYKIELTYGTQVSTEELEWMFRLSTNFLIEQFMMFVFAERTAANVAPYMKLALSYNARQFTYQGECYYRDKSF</sequence>
<reference evidence="1 2" key="1">
    <citation type="submission" date="2020-08" db="EMBL/GenBank/DDBJ databases">
        <title>Genomic Encyclopedia of Type Strains, Phase III (KMG-III): the genomes of soil and plant-associated and newly described type strains.</title>
        <authorList>
            <person name="Whitman W."/>
        </authorList>
    </citation>
    <scope>NUCLEOTIDE SEQUENCE [LARGE SCALE GENOMIC DNA]</scope>
    <source>
        <strain evidence="1 2">CECT 5862</strain>
    </source>
</reference>